<evidence type="ECO:0000313" key="2">
    <source>
        <dbReference type="EMBL" id="ACI97756.1"/>
    </source>
</evidence>
<feature type="signal peptide" evidence="1">
    <location>
        <begin position="1"/>
        <end position="23"/>
    </location>
</feature>
<dbReference type="PROSITE" id="PS51257">
    <property type="entry name" value="PROKAR_LIPOPROTEIN"/>
    <property type="match status" value="1"/>
</dbReference>
<evidence type="ECO:0000256" key="1">
    <source>
        <dbReference type="SAM" id="SignalP"/>
    </source>
</evidence>
<evidence type="ECO:0000313" key="3">
    <source>
        <dbReference type="Proteomes" id="UP000001591"/>
    </source>
</evidence>
<keyword evidence="1" id="KW-0732">Signal</keyword>
<dbReference type="NCBIfam" id="TIGR03806">
    <property type="entry name" value="chp_HNE_0200"/>
    <property type="match status" value="1"/>
</dbReference>
<dbReference type="HOGENOM" id="CLU_035802_0_0_5"/>
<protein>
    <recommendedName>
        <fullName evidence="4">Cytochrome c domain-containing protein</fullName>
    </recommendedName>
</protein>
<dbReference type="InterPro" id="IPR022269">
    <property type="entry name" value="SO_2930-like_C"/>
</dbReference>
<gene>
    <name evidence="2" type="ordered locus">RC1_0307</name>
</gene>
<dbReference type="eggNOG" id="COG5434">
    <property type="taxonomic scope" value="Bacteria"/>
</dbReference>
<organism evidence="2 3">
    <name type="scientific">Rhodospirillum centenum (strain ATCC 51521 / SW)</name>
    <dbReference type="NCBI Taxonomy" id="414684"/>
    <lineage>
        <taxon>Bacteria</taxon>
        <taxon>Pseudomonadati</taxon>
        <taxon>Pseudomonadota</taxon>
        <taxon>Alphaproteobacteria</taxon>
        <taxon>Rhodospirillales</taxon>
        <taxon>Rhodospirillaceae</taxon>
        <taxon>Rhodospirillum</taxon>
    </lineage>
</organism>
<sequence length="390" mass="41167">MMRARVRGIALAAALLAATGCDGGDGTSAPAGPSAVVFHAGDNPERLSDWGVLPVAGGRLTLAGGVVPYDLATPLFTDHAGKLRTIWMPAGTSARYDATATFDFPVGTVITKTFYYPRAGAEEGLVAPGDRAAGQGGASQGGFGLDLSRVRLIETRVLVRRESGWAALPYLWDADQKDARLHRTGAVIPLTLAREDGGRERFAYVMPNANQCAGCHVDNLASRAFQPIGPKARHLNIEFDYPGGRENQLRHLAAAGYLTGTPEPAAAPRSADWRDPAQPLEARARAYLDINCGHCHNPAGAAKTSGLHLGPEVTDARELGFCKPPVAAGQGTGGHRFDIVPGRPDESILVYRLASVKPGAMMPELGRTLAHDQGVALIRDWVAAMAGRCD</sequence>
<dbReference type="STRING" id="414684.RC1_0307"/>
<dbReference type="EMBL" id="CP000613">
    <property type="protein sequence ID" value="ACI97756.1"/>
    <property type="molecule type" value="Genomic_DNA"/>
</dbReference>
<proteinExistence type="predicted"/>
<name>B6IQM0_RHOCS</name>
<dbReference type="KEGG" id="rce:RC1_0307"/>
<reference evidence="2 3" key="1">
    <citation type="journal article" date="2010" name="BMC Genomics">
        <title>Metabolic flexibility revealed in the genome of the cyst-forming alpha-1 proteobacterium Rhodospirillum centenum.</title>
        <authorList>
            <person name="Lu Y.K."/>
            <person name="Marden J."/>
            <person name="Han M."/>
            <person name="Swingley W.D."/>
            <person name="Mastrian S.D."/>
            <person name="Chowdhury S.R."/>
            <person name="Hao J."/>
            <person name="Helmy T."/>
            <person name="Kim S."/>
            <person name="Kurdoglu A.A."/>
            <person name="Matthies H.J."/>
            <person name="Rollo D."/>
            <person name="Stothard P."/>
            <person name="Blankenship R.E."/>
            <person name="Bauer C.E."/>
            <person name="Touchman J.W."/>
        </authorList>
    </citation>
    <scope>NUCLEOTIDE SEQUENCE [LARGE SCALE GENOMIC DNA]</scope>
    <source>
        <strain evidence="3">ATCC 51521 / SW</strain>
    </source>
</reference>
<dbReference type="Proteomes" id="UP000001591">
    <property type="component" value="Chromosome"/>
</dbReference>
<feature type="chain" id="PRO_5002846667" description="Cytochrome c domain-containing protein" evidence="1">
    <location>
        <begin position="24"/>
        <end position="390"/>
    </location>
</feature>
<evidence type="ECO:0008006" key="4">
    <source>
        <dbReference type="Google" id="ProtNLM"/>
    </source>
</evidence>
<keyword evidence="3" id="KW-1185">Reference proteome</keyword>
<accession>B6IQM0</accession>
<dbReference type="AlphaFoldDB" id="B6IQM0"/>